<feature type="domain" description="Glycosyltransferase 2-like" evidence="1">
    <location>
        <begin position="6"/>
        <end position="136"/>
    </location>
</feature>
<organism evidence="2 3">
    <name type="scientific">Streptomyces ziwulingensis</name>
    <dbReference type="NCBI Taxonomy" id="1045501"/>
    <lineage>
        <taxon>Bacteria</taxon>
        <taxon>Bacillati</taxon>
        <taxon>Actinomycetota</taxon>
        <taxon>Actinomycetes</taxon>
        <taxon>Kitasatosporales</taxon>
        <taxon>Streptomycetaceae</taxon>
        <taxon>Streptomyces</taxon>
    </lineage>
</organism>
<evidence type="ECO:0000259" key="1">
    <source>
        <dbReference type="Pfam" id="PF00535"/>
    </source>
</evidence>
<comment type="caution">
    <text evidence="2">The sequence shown here is derived from an EMBL/GenBank/DDBJ whole genome shotgun (WGS) entry which is preliminary data.</text>
</comment>
<sequence>MSPVAVIVVTWNSAAVLPGFLATLEDGMAGLDWRLVVADNDSADDTVEVLGTLAPTATVVRTGRNAGYAAGINAALAAAGDFGAALVCNPDVRMRPGCAGRLVDRLGDGTGIAVPLLYEEGRDTPHHSLRRESSVTRALGEALIGNRRAGRFPSLSEIVTDPAAYRRPTRADWATGALMAVSADCRAACGPWDESFFLYSEETEYCLRAGDLGYATRLEPAARAVHLGGDSRVSPRLWTLLTVNRVRLYERRHGALATVCFRAAVFLREASRAALGRKASRAAAAALLRPGVLKATPGP</sequence>
<dbReference type="SUPFAM" id="SSF53448">
    <property type="entry name" value="Nucleotide-diphospho-sugar transferases"/>
    <property type="match status" value="1"/>
</dbReference>
<dbReference type="RefSeq" id="WP_345622164.1">
    <property type="nucleotide sequence ID" value="NZ_BAABIG010000052.1"/>
</dbReference>
<evidence type="ECO:0000313" key="2">
    <source>
        <dbReference type="EMBL" id="GAA4811462.1"/>
    </source>
</evidence>
<dbReference type="InterPro" id="IPR029044">
    <property type="entry name" value="Nucleotide-diphossugar_trans"/>
</dbReference>
<dbReference type="Pfam" id="PF00535">
    <property type="entry name" value="Glycos_transf_2"/>
    <property type="match status" value="1"/>
</dbReference>
<protein>
    <submittedName>
        <fullName evidence="2">Glycosyltransferase family 2 protein</fullName>
    </submittedName>
</protein>
<dbReference type="Proteomes" id="UP001501265">
    <property type="component" value="Unassembled WGS sequence"/>
</dbReference>
<dbReference type="PANTHER" id="PTHR43179:SF11">
    <property type="entry name" value="GLYCOSYL TRANSFERASE"/>
    <property type="match status" value="1"/>
</dbReference>
<dbReference type="EMBL" id="BAABIG010000052">
    <property type="protein sequence ID" value="GAA4811462.1"/>
    <property type="molecule type" value="Genomic_DNA"/>
</dbReference>
<keyword evidence="3" id="KW-1185">Reference proteome</keyword>
<dbReference type="PANTHER" id="PTHR43179">
    <property type="entry name" value="RHAMNOSYLTRANSFERASE WBBL"/>
    <property type="match status" value="1"/>
</dbReference>
<proteinExistence type="predicted"/>
<dbReference type="InterPro" id="IPR001173">
    <property type="entry name" value="Glyco_trans_2-like"/>
</dbReference>
<gene>
    <name evidence="2" type="ORF">GCM10023220_48090</name>
</gene>
<reference evidence="3" key="1">
    <citation type="journal article" date="2019" name="Int. J. Syst. Evol. Microbiol.">
        <title>The Global Catalogue of Microorganisms (GCM) 10K type strain sequencing project: providing services to taxonomists for standard genome sequencing and annotation.</title>
        <authorList>
            <consortium name="The Broad Institute Genomics Platform"/>
            <consortium name="The Broad Institute Genome Sequencing Center for Infectious Disease"/>
            <person name="Wu L."/>
            <person name="Ma J."/>
        </authorList>
    </citation>
    <scope>NUCLEOTIDE SEQUENCE [LARGE SCALE GENOMIC DNA]</scope>
    <source>
        <strain evidence="3">JCM 18081</strain>
    </source>
</reference>
<dbReference type="Gene3D" id="3.90.550.10">
    <property type="entry name" value="Spore Coat Polysaccharide Biosynthesis Protein SpsA, Chain A"/>
    <property type="match status" value="1"/>
</dbReference>
<evidence type="ECO:0000313" key="3">
    <source>
        <dbReference type="Proteomes" id="UP001501265"/>
    </source>
</evidence>
<name>A0ABP9CIV5_9ACTN</name>
<accession>A0ABP9CIV5</accession>